<dbReference type="PROSITE" id="PS51257">
    <property type="entry name" value="PROKAR_LIPOPROTEIN"/>
    <property type="match status" value="1"/>
</dbReference>
<dbReference type="EMBL" id="RXOE01000011">
    <property type="protein sequence ID" value="RTQ30950.1"/>
    <property type="molecule type" value="Genomic_DNA"/>
</dbReference>
<evidence type="ECO:0000313" key="2">
    <source>
        <dbReference type="Proteomes" id="UP000267418"/>
    </source>
</evidence>
<organism evidence="1 2">
    <name type="scientific">Variovorax gossypii</name>
    <dbReference type="NCBI Taxonomy" id="1679495"/>
    <lineage>
        <taxon>Bacteria</taxon>
        <taxon>Pseudomonadati</taxon>
        <taxon>Pseudomonadota</taxon>
        <taxon>Betaproteobacteria</taxon>
        <taxon>Burkholderiales</taxon>
        <taxon>Comamonadaceae</taxon>
        <taxon>Variovorax</taxon>
    </lineage>
</organism>
<evidence type="ECO:0008006" key="3">
    <source>
        <dbReference type="Google" id="ProtNLM"/>
    </source>
</evidence>
<evidence type="ECO:0000313" key="1">
    <source>
        <dbReference type="EMBL" id="RTQ30950.1"/>
    </source>
</evidence>
<protein>
    <recommendedName>
        <fullName evidence="3">Carboxypeptidase regulatory-like domain-containing protein</fullName>
    </recommendedName>
</protein>
<gene>
    <name evidence="1" type="ORF">EJP69_28420</name>
</gene>
<name>A0A3S0GT39_9BURK</name>
<proteinExistence type="predicted"/>
<comment type="caution">
    <text evidence="1">The sequence shown here is derived from an EMBL/GenBank/DDBJ whole genome shotgun (WGS) entry which is preliminary data.</text>
</comment>
<dbReference type="RefSeq" id="WP_126473668.1">
    <property type="nucleotide sequence ID" value="NZ_RXOE01000011.1"/>
</dbReference>
<reference evidence="1 2" key="1">
    <citation type="submission" date="2018-12" db="EMBL/GenBank/DDBJ databases">
        <title>The genome of Variovorax gossypii DSM 100435.</title>
        <authorList>
            <person name="Gao J."/>
            <person name="Sun J."/>
        </authorList>
    </citation>
    <scope>NUCLEOTIDE SEQUENCE [LARGE SCALE GENOMIC DNA]</scope>
    <source>
        <strain evidence="1 2">DSM 100435</strain>
    </source>
</reference>
<accession>A0A3S0GT39</accession>
<sequence length="530" mass="54712">MRHRISFASSLVACIAAVLLTACGGGGGGGGGGIPLLPIVPTAPVALSGTATYESVPNPSGRLVYANTTVKPVRAAFVEVLDATSGSQLATTSTDDNGAYSASVPGNTNVIVRVRAQMTRTGAFPSWDVTVRDNTQSSAIYSMQSSAFSTGSAALTRDLRAASGWGGSSYTSQRVSGPFAIMDTVYTAMQKVMSAAPATAFPSLKVFWSVNNTNASGSIAQGQIGTTFFIGRSSGAEIYVLGKEDVDTDEFDAPVIAHEWGHYYQASFSRDDSTGGAHSTSERVDRRLAFSEGWGNGWSGIALGRSNYVDSGGPGQASGGSLDLTRGPTATNPGWFSESSIQSIFWNLNQQVGFKPIHDALTSALFRSGAPVTSIHPFTAAFNSVASGNASALATLLAGQNISAASNDPYGVQESNNGGAPAVSYVLPMYTTAAVGGSVTQACVTNAADPQRQGNKLGSFAYLRFTAPASRNYLFTVSPPAGASPNFVIYRGGVVSRNTNTVSLSAGDYVLVVNDVNNAAASTCFNVSIQ</sequence>
<dbReference type="AlphaFoldDB" id="A0A3S0GT39"/>
<keyword evidence="2" id="KW-1185">Reference proteome</keyword>
<dbReference type="Proteomes" id="UP000267418">
    <property type="component" value="Unassembled WGS sequence"/>
</dbReference>
<dbReference type="OrthoDB" id="5699193at2"/>